<protein>
    <submittedName>
        <fullName evidence="1">Uncharacterized protein</fullName>
    </submittedName>
</protein>
<name>A0A2X0VWP1_9GAMM</name>
<accession>A0A2X0VWP1</accession>
<dbReference type="AlphaFoldDB" id="A0A2X0VWP1"/>
<evidence type="ECO:0000313" key="1">
    <source>
        <dbReference type="EMBL" id="SPT69380.1"/>
    </source>
</evidence>
<gene>
    <name evidence="1" type="ORF">NCTC13093_00750</name>
</gene>
<organism evidence="1 2">
    <name type="scientific">Anaerobiospirillum thomasii</name>
    <dbReference type="NCBI Taxonomy" id="179995"/>
    <lineage>
        <taxon>Bacteria</taxon>
        <taxon>Pseudomonadati</taxon>
        <taxon>Pseudomonadota</taxon>
        <taxon>Gammaproteobacteria</taxon>
        <taxon>Aeromonadales</taxon>
        <taxon>Succinivibrionaceae</taxon>
        <taxon>Anaerobiospirillum</taxon>
    </lineage>
</organism>
<reference evidence="1 2" key="1">
    <citation type="submission" date="2018-06" db="EMBL/GenBank/DDBJ databases">
        <authorList>
            <consortium name="Pathogen Informatics"/>
            <person name="Doyle S."/>
        </authorList>
    </citation>
    <scope>NUCLEOTIDE SEQUENCE [LARGE SCALE GENOMIC DNA]</scope>
    <source>
        <strain evidence="1 2">NCTC13093</strain>
    </source>
</reference>
<dbReference type="RefSeq" id="WP_113743560.1">
    <property type="nucleotide sequence ID" value="NZ_UAPU01000007.1"/>
</dbReference>
<proteinExistence type="predicted"/>
<keyword evidence="2" id="KW-1185">Reference proteome</keyword>
<dbReference type="EMBL" id="UAPV01000001">
    <property type="protein sequence ID" value="SPT69380.1"/>
    <property type="molecule type" value="Genomic_DNA"/>
</dbReference>
<sequence length="375" mass="44480">MYVHIRQSGNSKYVYIVEAYRNKKTGKIQHRTVERVGRYDILLQKDPDFLSKLKADAKNRTKIQKKEKAKISVNEMLNDESISSKIDIDTVYNGFPQYNYANIVLRIIFKDIFKLQYRINYLQQSHYSDTVDEDAPQCFDVFFHRILEKALGKYINKSDRYLYFLCDTYSPYEDLKAYRKYEKMLTEINDDVYFYIFNKMAKKANLPWLQFLPLSLDERFLNDLDISISHSENTGSINFDMIKELIQRKQSNYQLRMLMVLESIIAKAMLEIIKRRLKERLDLDVEIDDIQDALGHALLTPLIDPENADKIMYIKHACPYMGLINNILRVFELTPLQNFQNRSTLLRNLKMRYSSDVEILGQMVFNTYLYKNAIV</sequence>
<evidence type="ECO:0000313" key="2">
    <source>
        <dbReference type="Proteomes" id="UP000250086"/>
    </source>
</evidence>
<dbReference type="Proteomes" id="UP000250086">
    <property type="component" value="Unassembled WGS sequence"/>
</dbReference>